<dbReference type="STRING" id="135739.BTO32_03150"/>
<feature type="non-terminal residue" evidence="1">
    <location>
        <position position="1"/>
    </location>
</feature>
<name>A0A1V2DVL7_9GAMM</name>
<reference evidence="1 2" key="1">
    <citation type="submission" date="2016-12" db="EMBL/GenBank/DDBJ databases">
        <title>Marinobacter lutaoensis whole genome sequencing.</title>
        <authorList>
            <person name="Verma A."/>
            <person name="Krishnamurthi S."/>
        </authorList>
    </citation>
    <scope>NUCLEOTIDE SEQUENCE [LARGE SCALE GENOMIC DNA]</scope>
    <source>
        <strain evidence="1 2">T5054</strain>
    </source>
</reference>
<proteinExistence type="predicted"/>
<protein>
    <submittedName>
        <fullName evidence="1">Uncharacterized protein</fullName>
    </submittedName>
</protein>
<gene>
    <name evidence="1" type="ORF">BTO32_03150</name>
</gene>
<comment type="caution">
    <text evidence="1">The sequence shown here is derived from an EMBL/GenBank/DDBJ whole genome shotgun (WGS) entry which is preliminary data.</text>
</comment>
<evidence type="ECO:0000313" key="1">
    <source>
        <dbReference type="EMBL" id="ONF44754.1"/>
    </source>
</evidence>
<organism evidence="1 2">
    <name type="scientific">Marinobacter lutaoensis</name>
    <dbReference type="NCBI Taxonomy" id="135739"/>
    <lineage>
        <taxon>Bacteria</taxon>
        <taxon>Pseudomonadati</taxon>
        <taxon>Pseudomonadota</taxon>
        <taxon>Gammaproteobacteria</taxon>
        <taxon>Pseudomonadales</taxon>
        <taxon>Marinobacteraceae</taxon>
        <taxon>Marinobacter</taxon>
    </lineage>
</organism>
<dbReference type="EMBL" id="MSCW01000002">
    <property type="protein sequence ID" value="ONF44754.1"/>
    <property type="molecule type" value="Genomic_DNA"/>
</dbReference>
<sequence length="92" mass="10139">AFIDHSRYYLRFGNNSHIAALFETGSPWPVKYFDLGAAPELVTYGSQYSRNTAIATAPEAGILVMGHRSGGGISVYRFNAEALTLERIWVAE</sequence>
<evidence type="ECO:0000313" key="2">
    <source>
        <dbReference type="Proteomes" id="UP000189339"/>
    </source>
</evidence>
<dbReference type="Proteomes" id="UP000189339">
    <property type="component" value="Unassembled WGS sequence"/>
</dbReference>
<accession>A0A1V2DVL7</accession>
<keyword evidence="2" id="KW-1185">Reference proteome</keyword>
<dbReference type="AlphaFoldDB" id="A0A1V2DVL7"/>